<comment type="caution">
    <text evidence="1">The sequence shown here is derived from an EMBL/GenBank/DDBJ whole genome shotgun (WGS) entry which is preliminary data.</text>
</comment>
<proteinExistence type="predicted"/>
<dbReference type="HOGENOM" id="CLU_444942_0_0_1"/>
<dbReference type="AlphaFoldDB" id="A0A093UVB8"/>
<accession>A0A093UVB8</accession>
<dbReference type="EMBL" id="JPOX01000030">
    <property type="protein sequence ID" value="KFX44227.1"/>
    <property type="molecule type" value="Genomic_DNA"/>
</dbReference>
<organism evidence="1">
    <name type="scientific">Talaromyces marneffei PM1</name>
    <dbReference type="NCBI Taxonomy" id="1077442"/>
    <lineage>
        <taxon>Eukaryota</taxon>
        <taxon>Fungi</taxon>
        <taxon>Dikarya</taxon>
        <taxon>Ascomycota</taxon>
        <taxon>Pezizomycotina</taxon>
        <taxon>Eurotiomycetes</taxon>
        <taxon>Eurotiomycetidae</taxon>
        <taxon>Eurotiales</taxon>
        <taxon>Trichocomaceae</taxon>
        <taxon>Talaromyces</taxon>
        <taxon>Talaromyces sect. Talaromyces</taxon>
    </lineage>
</organism>
<reference key="1">
    <citation type="journal article" date="2014" name="PLoS Genet.">
        <title>Signature Gene Expression Reveals Novel Clues to the Molecular Mechanisms of Dimorphic Transition in Penicillium marneffei.</title>
        <authorList>
            <person name="Yang E."/>
            <person name="Wang G."/>
            <person name="Cai J."/>
            <person name="Woo P.C."/>
            <person name="Lau S.K."/>
            <person name="Yuen K.-Y."/>
            <person name="Chow W.-N."/>
            <person name="Lin X."/>
        </authorList>
    </citation>
    <scope>NUCLEOTIDE SEQUENCE [LARGE SCALE GENOMIC DNA]</scope>
    <source>
        <strain>PM1</strain>
    </source>
</reference>
<name>A0A093UVB8_TALMA</name>
<sequence>MAVGRDIPKWQLPQAIEYRIDEKKALAVFFLCPLDESEIGEVCKKIVVIDESWTERPDGELWPVVPVPWIHSQTPPLSSIFDICGSVFIDEESMRTDTAIVVQSVGDPDSRVARVPLGRVNLIAQSLMSREIPFSELVSPSAIISIEQTQADPLEPAAQQSHVPVYALPAHLPRHLKIEPLTLTLISLVYLSEDETTRLKATVTMSEQISDVVIYNWPDEENPCSREDLYRLFSQLELDIHAGCDEIYALFIDRKCDGSYQILRAQKYICKFYQGVIDDLKEQFIDLRDLKEPRLAADFWHMMWNPWPDGKNGDSWNSSRASTRLYNNQVAMLGNYAEIVPNPDKLVMGLYHPIFVLSPMTDADLRLIRSYIMREAETADEWCLYNVSKKLESPDIGSLMQWFNESTESPSYFMAVDSTTLKIARSAMSQVQSLKRGKIDPSRALLIASDEPIRVEFNDDESCNAYAEVRLGYAYARQSADDAFSTCTNLSLANMYFHECVEIEDEETWEYVDEWLESNPVIDELEEYGPAIGSDETYPTRFLHTTGSIPMNQYVEEAASLSGLKAGSSRQYMPLRNLTVSALNVSGKQRSKRSKVVAYRIMMRRKASRMPSQP</sequence>
<evidence type="ECO:0000313" key="1">
    <source>
        <dbReference type="EMBL" id="KFX44227.1"/>
    </source>
</evidence>
<reference evidence="1" key="2">
    <citation type="journal article" date="2014" name="PLoS Genet.">
        <title>Signature gene expression reveals novel clues to the molecular mechanisms of dimorphic transition in Penicillium marneffei.</title>
        <authorList>
            <person name="Yang E."/>
            <person name="Wang G."/>
            <person name="Cai J."/>
            <person name="Woo P.C."/>
            <person name="Lau S.K."/>
            <person name="Yuen K.-Y."/>
            <person name="Chow W.-N."/>
            <person name="Lin X."/>
        </authorList>
    </citation>
    <scope>NUCLEOTIDE SEQUENCE</scope>
    <source>
        <strain evidence="1">PM1</strain>
    </source>
</reference>
<protein>
    <submittedName>
        <fullName evidence="1">Uncharacterized protein</fullName>
    </submittedName>
</protein>
<gene>
    <name evidence="1" type="ORF">GQ26_0301240</name>
</gene>